<protein>
    <submittedName>
        <fullName evidence="5">Response regulator transcription factor</fullName>
    </submittedName>
</protein>
<keyword evidence="6" id="KW-1185">Reference proteome</keyword>
<dbReference type="SUPFAM" id="SSF46894">
    <property type="entry name" value="C-terminal effector domain of the bipartite response regulators"/>
    <property type="match status" value="1"/>
</dbReference>
<dbReference type="PROSITE" id="PS50043">
    <property type="entry name" value="HTH_LUXR_2"/>
    <property type="match status" value="1"/>
</dbReference>
<dbReference type="Pfam" id="PF00196">
    <property type="entry name" value="GerE"/>
    <property type="match status" value="1"/>
</dbReference>
<evidence type="ECO:0000256" key="1">
    <source>
        <dbReference type="ARBA" id="ARBA00023015"/>
    </source>
</evidence>
<organism evidence="5 6">
    <name type="scientific">Kibdelosporangium lantanae</name>
    <dbReference type="NCBI Taxonomy" id="1497396"/>
    <lineage>
        <taxon>Bacteria</taxon>
        <taxon>Bacillati</taxon>
        <taxon>Actinomycetota</taxon>
        <taxon>Actinomycetes</taxon>
        <taxon>Pseudonocardiales</taxon>
        <taxon>Pseudonocardiaceae</taxon>
        <taxon>Kibdelosporangium</taxon>
    </lineage>
</organism>
<sequence length="63" mass="6659">RELAVLELVAAGMTNREVGARLYISQKTASVHLSRAMAKLGAANRTEVVSIAHERGLLSAGRG</sequence>
<reference evidence="6" key="1">
    <citation type="journal article" date="2019" name="Int. J. Syst. Evol. Microbiol.">
        <title>The Global Catalogue of Microorganisms (GCM) 10K type strain sequencing project: providing services to taxonomists for standard genome sequencing and annotation.</title>
        <authorList>
            <consortium name="The Broad Institute Genomics Platform"/>
            <consortium name="The Broad Institute Genome Sequencing Center for Infectious Disease"/>
            <person name="Wu L."/>
            <person name="Ma J."/>
        </authorList>
    </citation>
    <scope>NUCLEOTIDE SEQUENCE [LARGE SCALE GENOMIC DNA]</scope>
    <source>
        <strain evidence="6">JCM 31486</strain>
    </source>
</reference>
<dbReference type="EMBL" id="JBHTIS010003549">
    <property type="protein sequence ID" value="MFD1051384.1"/>
    <property type="molecule type" value="Genomic_DNA"/>
</dbReference>
<evidence type="ECO:0000256" key="2">
    <source>
        <dbReference type="ARBA" id="ARBA00023125"/>
    </source>
</evidence>
<dbReference type="PRINTS" id="PR00038">
    <property type="entry name" value="HTHLUXR"/>
</dbReference>
<evidence type="ECO:0000259" key="4">
    <source>
        <dbReference type="PROSITE" id="PS50043"/>
    </source>
</evidence>
<proteinExistence type="predicted"/>
<dbReference type="Proteomes" id="UP001597045">
    <property type="component" value="Unassembled WGS sequence"/>
</dbReference>
<dbReference type="CDD" id="cd06170">
    <property type="entry name" value="LuxR_C_like"/>
    <property type="match status" value="1"/>
</dbReference>
<dbReference type="InterPro" id="IPR036388">
    <property type="entry name" value="WH-like_DNA-bd_sf"/>
</dbReference>
<dbReference type="InterPro" id="IPR016032">
    <property type="entry name" value="Sig_transdc_resp-reg_C-effctor"/>
</dbReference>
<keyword evidence="2" id="KW-0238">DNA-binding</keyword>
<dbReference type="SMART" id="SM00421">
    <property type="entry name" value="HTH_LUXR"/>
    <property type="match status" value="1"/>
</dbReference>
<name>A0ABW3MPY8_9PSEU</name>
<evidence type="ECO:0000256" key="3">
    <source>
        <dbReference type="ARBA" id="ARBA00023163"/>
    </source>
</evidence>
<keyword evidence="3" id="KW-0804">Transcription</keyword>
<comment type="caution">
    <text evidence="5">The sequence shown here is derived from an EMBL/GenBank/DDBJ whole genome shotgun (WGS) entry which is preliminary data.</text>
</comment>
<feature type="domain" description="HTH luxR-type" evidence="4">
    <location>
        <begin position="1"/>
        <end position="56"/>
    </location>
</feature>
<evidence type="ECO:0000313" key="6">
    <source>
        <dbReference type="Proteomes" id="UP001597045"/>
    </source>
</evidence>
<dbReference type="Gene3D" id="1.10.10.10">
    <property type="entry name" value="Winged helix-like DNA-binding domain superfamily/Winged helix DNA-binding domain"/>
    <property type="match status" value="1"/>
</dbReference>
<accession>A0ABW3MPY8</accession>
<dbReference type="PANTHER" id="PTHR44688:SF16">
    <property type="entry name" value="DNA-BINDING TRANSCRIPTIONAL ACTIVATOR DEVR_DOSR"/>
    <property type="match status" value="1"/>
</dbReference>
<dbReference type="InterPro" id="IPR000792">
    <property type="entry name" value="Tscrpt_reg_LuxR_C"/>
</dbReference>
<dbReference type="PANTHER" id="PTHR44688">
    <property type="entry name" value="DNA-BINDING TRANSCRIPTIONAL ACTIVATOR DEVR_DOSR"/>
    <property type="match status" value="1"/>
</dbReference>
<gene>
    <name evidence="5" type="ORF">ACFQ1S_40510</name>
</gene>
<evidence type="ECO:0000313" key="5">
    <source>
        <dbReference type="EMBL" id="MFD1051384.1"/>
    </source>
</evidence>
<keyword evidence="1" id="KW-0805">Transcription regulation</keyword>
<feature type="non-terminal residue" evidence="5">
    <location>
        <position position="1"/>
    </location>
</feature>